<organism evidence="7 8">
    <name type="scientific">Sorangium cellulosum</name>
    <name type="common">Polyangium cellulosum</name>
    <dbReference type="NCBI Taxonomy" id="56"/>
    <lineage>
        <taxon>Bacteria</taxon>
        <taxon>Pseudomonadati</taxon>
        <taxon>Myxococcota</taxon>
        <taxon>Polyangia</taxon>
        <taxon>Polyangiales</taxon>
        <taxon>Polyangiaceae</taxon>
        <taxon>Sorangium</taxon>
    </lineage>
</organism>
<name>A0A150TQJ5_SORCE</name>
<dbReference type="SUPFAM" id="SSF48498">
    <property type="entry name" value="Tetracyclin repressor-like, C-terminal domain"/>
    <property type="match status" value="1"/>
</dbReference>
<dbReference type="PANTHER" id="PTHR47506">
    <property type="entry name" value="TRANSCRIPTIONAL REGULATORY PROTEIN"/>
    <property type="match status" value="1"/>
</dbReference>
<dbReference type="GO" id="GO:0003677">
    <property type="term" value="F:DNA binding"/>
    <property type="evidence" value="ECO:0007669"/>
    <property type="project" value="UniProtKB-UniRule"/>
</dbReference>
<dbReference type="InterPro" id="IPR009057">
    <property type="entry name" value="Homeodomain-like_sf"/>
</dbReference>
<dbReference type="InterPro" id="IPR036271">
    <property type="entry name" value="Tet_transcr_reg_TetR-rel_C_sf"/>
</dbReference>
<dbReference type="PANTHER" id="PTHR47506:SF1">
    <property type="entry name" value="HTH-TYPE TRANSCRIPTIONAL REGULATOR YJDC"/>
    <property type="match status" value="1"/>
</dbReference>
<dbReference type="EMBL" id="JEME01001566">
    <property type="protein sequence ID" value="KYG06748.1"/>
    <property type="molecule type" value="Genomic_DNA"/>
</dbReference>
<dbReference type="Proteomes" id="UP000075502">
    <property type="component" value="Unassembled WGS sequence"/>
</dbReference>
<keyword evidence="5" id="KW-1133">Transmembrane helix</keyword>
<evidence type="ECO:0000256" key="2">
    <source>
        <dbReference type="ARBA" id="ARBA00023125"/>
    </source>
</evidence>
<proteinExistence type="predicted"/>
<keyword evidence="5" id="KW-0812">Transmembrane</keyword>
<protein>
    <recommendedName>
        <fullName evidence="6">HTH tetR-type domain-containing protein</fullName>
    </recommendedName>
</protein>
<evidence type="ECO:0000313" key="8">
    <source>
        <dbReference type="Proteomes" id="UP000075502"/>
    </source>
</evidence>
<keyword evidence="1" id="KW-0805">Transcription regulation</keyword>
<keyword evidence="3" id="KW-0804">Transcription</keyword>
<feature type="domain" description="HTH tetR-type" evidence="6">
    <location>
        <begin position="5"/>
        <end position="65"/>
    </location>
</feature>
<reference evidence="7 8" key="1">
    <citation type="submission" date="2014-02" db="EMBL/GenBank/DDBJ databases">
        <title>The small core and large imbalanced accessory genome model reveals a collaborative survival strategy of Sorangium cellulosum strains in nature.</title>
        <authorList>
            <person name="Han K."/>
            <person name="Peng R."/>
            <person name="Blom J."/>
            <person name="Li Y.-Z."/>
        </authorList>
    </citation>
    <scope>NUCLEOTIDE SEQUENCE [LARGE SCALE GENOMIC DNA]</scope>
    <source>
        <strain evidence="7 8">So0007-03</strain>
    </source>
</reference>
<keyword evidence="2 4" id="KW-0238">DNA-binding</keyword>
<evidence type="ECO:0000313" key="7">
    <source>
        <dbReference type="EMBL" id="KYG06748.1"/>
    </source>
</evidence>
<evidence type="ECO:0000256" key="5">
    <source>
        <dbReference type="SAM" id="Phobius"/>
    </source>
</evidence>
<keyword evidence="5" id="KW-0472">Membrane</keyword>
<evidence type="ECO:0000259" key="6">
    <source>
        <dbReference type="PROSITE" id="PS50977"/>
    </source>
</evidence>
<feature type="transmembrane region" description="Helical" evidence="5">
    <location>
        <begin position="149"/>
        <end position="166"/>
    </location>
</feature>
<dbReference type="AlphaFoldDB" id="A0A150TQJ5"/>
<comment type="caution">
    <text evidence="7">The sequence shown here is derived from an EMBL/GenBank/DDBJ whole genome shotgun (WGS) entry which is preliminary data.</text>
</comment>
<dbReference type="SUPFAM" id="SSF46689">
    <property type="entry name" value="Homeodomain-like"/>
    <property type="match status" value="1"/>
</dbReference>
<feature type="DNA-binding region" description="H-T-H motif" evidence="4">
    <location>
        <begin position="28"/>
        <end position="47"/>
    </location>
</feature>
<evidence type="ECO:0000256" key="3">
    <source>
        <dbReference type="ARBA" id="ARBA00023163"/>
    </source>
</evidence>
<accession>A0A150TQJ5</accession>
<dbReference type="Pfam" id="PF00440">
    <property type="entry name" value="TetR_N"/>
    <property type="match status" value="1"/>
</dbReference>
<gene>
    <name evidence="7" type="ORF">BE21_33035</name>
</gene>
<dbReference type="InterPro" id="IPR001647">
    <property type="entry name" value="HTH_TetR"/>
</dbReference>
<evidence type="ECO:0000256" key="1">
    <source>
        <dbReference type="ARBA" id="ARBA00023015"/>
    </source>
</evidence>
<dbReference type="PROSITE" id="PS50977">
    <property type="entry name" value="HTH_TETR_2"/>
    <property type="match status" value="1"/>
</dbReference>
<evidence type="ECO:0000256" key="4">
    <source>
        <dbReference type="PROSITE-ProRule" id="PRU00335"/>
    </source>
</evidence>
<dbReference type="PRINTS" id="PR00455">
    <property type="entry name" value="HTHTETR"/>
</dbReference>
<sequence length="186" mass="20188">MKATSATAERILDEAELRMRHGGYNAVSFRDLAKAVGIRSASIHYHFPQKEDLAVALVHRYSAKFFTALAEQTRDASDSIQRVRQFCCAYRRDLLGANAICLCGMLGAESCGIPQAVSAAVAGFLQANIDWLVTALPTGLNLDERRSRAIGIVASLQGAMILAVALNDVSLFDDTMNRILRAQDAT</sequence>
<dbReference type="Gene3D" id="1.10.357.10">
    <property type="entry name" value="Tetracycline Repressor, domain 2"/>
    <property type="match status" value="1"/>
</dbReference>